<gene>
    <name evidence="2" type="ORF">AADA34_01540</name>
</gene>
<dbReference type="SUPFAM" id="SSF88659">
    <property type="entry name" value="Sigma3 and sigma4 domains of RNA polymerase sigma factors"/>
    <property type="match status" value="1"/>
</dbReference>
<protein>
    <submittedName>
        <fullName evidence="2">Sigma factor-like helix-turn-helix DNA-binding protein</fullName>
    </submittedName>
</protein>
<dbReference type="InterPro" id="IPR013324">
    <property type="entry name" value="RNA_pol_sigma_r3/r4-like"/>
</dbReference>
<dbReference type="InterPro" id="IPR007630">
    <property type="entry name" value="RNA_pol_sigma70_r4"/>
</dbReference>
<sequence>MLKDIVDIPQFLDMNEVKKVSENFNKYFNDNLLENLRKLYVDDFQQFTNLRKEIYIRGISFQDSFKNNFLHNNEYEIFPILFKEKDDKILKEFSFKDFGLGNLVEDLSIKSDYFFNYIPLNSLIKYVPKERHKVFEDKLKNLGYKFLNDESELDQAKEIASQNLSMEYSSLDKRHINGHDSKNINIPCDVNLKTIFPNNIEYIEFMKNYFNEVNLLKDKPYNFGIEIIDNLVIEQKLDTTYYNASKAKILDKLKKQPIYINIINLRICDFFDSTDVSNIFFNDTRYISELGANFEDEFIAKTIYKEIRKKDSLNNLYNGLLNQIDERKKLLLLERENGKTYEEIGLQIGVTRERVRQILSSTQTDIENSIFYKVFTILLKSKIREKKVLALNNFLKEISFIPEEQNILKLVINSTKGIEFVNKNKFIIRDKYYENIQTSARLIAENNIRIEFNSIKGMNRENEEIFRIVFNELNYKSVGSAFVKNKMTIVSAIEYIFKMFPEMEIENNEQDFKKLKNLIKLYLDLEITSNKRSLFTRIEDAENVIQVGKKTYKYQNFNRIDDTFIWKLENIIHEVLKEKPYADPRQIYINNIELMKNNEISSHYLLYSLIKHYFSDDFDIGFHNTMYIYKLNERNISSEDIIMDYLQGNELIEKSRLIKELGWKETKFEQIVSRLSNVVLNEQNQVVNLLGIEEETFYFELLDYIESKFERGFCFTLEILLGIVGKEEYFKILQKYHIDNLMGLSQFIKSKLEGIKGFRLFLYSSQDKVLNVEDVIIYELPEIFAGNQLKEILESKGFQKQRYYLCREKLIQDRKILPYKSNSYINTDKVKISERSKNLVLESIDIILKEKKFVGIKELEKLRVPINDNINLYITPNLAASVAEEAGYQLLEAYQNSKYDLPIITANKELSYDLLVYNIVKKEYQGNLEVKTLLDYLRYRGLIGKTKREPYDSLKNSQLFEFNDYGIFSLKKG</sequence>
<dbReference type="InterPro" id="IPR036388">
    <property type="entry name" value="WH-like_DNA-bd_sf"/>
</dbReference>
<proteinExistence type="predicted"/>
<evidence type="ECO:0000313" key="2">
    <source>
        <dbReference type="EMBL" id="MEL0537408.1"/>
    </source>
</evidence>
<evidence type="ECO:0000259" key="1">
    <source>
        <dbReference type="Pfam" id="PF04545"/>
    </source>
</evidence>
<comment type="caution">
    <text evidence="2">The sequence shown here is derived from an EMBL/GenBank/DDBJ whole genome shotgun (WGS) entry which is preliminary data.</text>
</comment>
<feature type="domain" description="RNA polymerase sigma-70 region 4" evidence="1">
    <location>
        <begin position="321"/>
        <end position="360"/>
    </location>
</feature>
<dbReference type="RefSeq" id="WP_341611078.1">
    <property type="nucleotide sequence ID" value="NZ_JBBWSC010000001.1"/>
</dbReference>
<evidence type="ECO:0000313" key="3">
    <source>
        <dbReference type="Proteomes" id="UP001380601"/>
    </source>
</evidence>
<reference evidence="2 3" key="1">
    <citation type="submission" date="2024-04" db="EMBL/GenBank/DDBJ databases">
        <title>Staphylococcus debuckii a clinical isolate.</title>
        <authorList>
            <person name="Magnan C."/>
            <person name="Plumet L."/>
            <person name="Morsli M."/>
            <person name="Molle V."/>
            <person name="Lavigne J.-P."/>
        </authorList>
    </citation>
    <scope>NUCLEOTIDE SEQUENCE [LARGE SCALE GENOMIC DNA]</scope>
    <source>
        <strain evidence="2 3">NSD001</strain>
    </source>
</reference>
<accession>A0ABU9EXK4</accession>
<dbReference type="EMBL" id="JBBWSC010000001">
    <property type="protein sequence ID" value="MEL0537408.1"/>
    <property type="molecule type" value="Genomic_DNA"/>
</dbReference>
<keyword evidence="3" id="KW-1185">Reference proteome</keyword>
<dbReference type="Pfam" id="PF04545">
    <property type="entry name" value="Sigma70_r4"/>
    <property type="match status" value="1"/>
</dbReference>
<dbReference type="Gene3D" id="1.10.10.10">
    <property type="entry name" value="Winged helix-like DNA-binding domain superfamily/Winged helix DNA-binding domain"/>
    <property type="match status" value="1"/>
</dbReference>
<name>A0ABU9EXK4_9STAP</name>
<dbReference type="Proteomes" id="UP001380601">
    <property type="component" value="Unassembled WGS sequence"/>
</dbReference>
<organism evidence="2 3">
    <name type="scientific">Staphylococcus debuckii</name>
    <dbReference type="NCBI Taxonomy" id="2044912"/>
    <lineage>
        <taxon>Bacteria</taxon>
        <taxon>Bacillati</taxon>
        <taxon>Bacillota</taxon>
        <taxon>Bacilli</taxon>
        <taxon>Bacillales</taxon>
        <taxon>Staphylococcaceae</taxon>
        <taxon>Staphylococcus</taxon>
    </lineage>
</organism>